<proteinExistence type="inferred from homology"/>
<keyword evidence="2" id="KW-0560">Oxidoreductase</keyword>
<dbReference type="AlphaFoldDB" id="A0A1W1BSR9"/>
<comment type="similarity">
    <text evidence="1">Belongs to the MEMO1 family.</text>
</comment>
<dbReference type="CDD" id="cd07361">
    <property type="entry name" value="MEMO_like"/>
    <property type="match status" value="1"/>
</dbReference>
<dbReference type="GO" id="GO:0051213">
    <property type="term" value="F:dioxygenase activity"/>
    <property type="evidence" value="ECO:0007669"/>
    <property type="project" value="UniProtKB-KW"/>
</dbReference>
<organism evidence="2">
    <name type="scientific">hydrothermal vent metagenome</name>
    <dbReference type="NCBI Taxonomy" id="652676"/>
    <lineage>
        <taxon>unclassified sequences</taxon>
        <taxon>metagenomes</taxon>
        <taxon>ecological metagenomes</taxon>
    </lineage>
</organism>
<gene>
    <name evidence="2" type="ORF">MNB_SV-8-598</name>
</gene>
<accession>A0A1W1BSR9</accession>
<sequence>MKNNKIVSHIRKAAVQGDFYPKECSKLKATIKKFIQELETIPESKEMKNIIPQAVIVPHAGYIYSGFTADCAYQFLKRSKAKRIIVIGPSHHYYFKGISGSYFETYETPCGEIPIDSPYLFALAKQFNIGFEPEAHKKEHSTEVQMPFIQYYFPHTKVIELIYGDIEVKKLTNIILALLHNKENAVVISSDLSHFHDLEVAKAHDYSCLRAVDHLNVEILKKGCEACGLTGIQAMILAAKALKLSSKLLDYRTSADATADTKSVVGYMSAMFY</sequence>
<dbReference type="EMBL" id="FPHD01000039">
    <property type="protein sequence ID" value="SFV56512.1"/>
    <property type="molecule type" value="Genomic_DNA"/>
</dbReference>
<dbReference type="PANTHER" id="PTHR11060">
    <property type="entry name" value="PROTEIN MEMO1"/>
    <property type="match status" value="1"/>
</dbReference>
<evidence type="ECO:0000256" key="1">
    <source>
        <dbReference type="ARBA" id="ARBA00006315"/>
    </source>
</evidence>
<reference evidence="2" key="1">
    <citation type="submission" date="2016-10" db="EMBL/GenBank/DDBJ databases">
        <authorList>
            <person name="de Groot N.N."/>
        </authorList>
    </citation>
    <scope>NUCLEOTIDE SEQUENCE</scope>
</reference>
<dbReference type="PANTHER" id="PTHR11060:SF0">
    <property type="entry name" value="PROTEIN MEMO1"/>
    <property type="match status" value="1"/>
</dbReference>
<name>A0A1W1BSR9_9ZZZZ</name>
<keyword evidence="2" id="KW-0223">Dioxygenase</keyword>
<dbReference type="HAMAP" id="MF_00055">
    <property type="entry name" value="MEMO1"/>
    <property type="match status" value="1"/>
</dbReference>
<dbReference type="InterPro" id="IPR002737">
    <property type="entry name" value="MEMO1_fam"/>
</dbReference>
<dbReference type="Gene3D" id="3.40.830.10">
    <property type="entry name" value="LigB-like"/>
    <property type="match status" value="1"/>
</dbReference>
<evidence type="ECO:0000313" key="2">
    <source>
        <dbReference type="EMBL" id="SFV56512.1"/>
    </source>
</evidence>
<protein>
    <submittedName>
        <fullName evidence="2">COG1355, Predicted dioxygenase</fullName>
    </submittedName>
</protein>
<dbReference type="Pfam" id="PF01875">
    <property type="entry name" value="Memo"/>
    <property type="match status" value="1"/>
</dbReference>
<dbReference type="NCBIfam" id="TIGR04336">
    <property type="entry name" value="AmmeMemoSam_B"/>
    <property type="match status" value="1"/>
</dbReference>